<keyword evidence="2" id="KW-1185">Reference proteome</keyword>
<accession>A0AAN4W0T7</accession>
<gene>
    <name evidence="1" type="ORF">PEDI_30900</name>
</gene>
<organism evidence="1 2">
    <name type="scientific">Persicobacter diffluens</name>
    <dbReference type="NCBI Taxonomy" id="981"/>
    <lineage>
        <taxon>Bacteria</taxon>
        <taxon>Pseudomonadati</taxon>
        <taxon>Bacteroidota</taxon>
        <taxon>Cytophagia</taxon>
        <taxon>Cytophagales</taxon>
        <taxon>Persicobacteraceae</taxon>
        <taxon>Persicobacter</taxon>
    </lineage>
</organism>
<reference evidence="1 2" key="1">
    <citation type="submission" date="2021-12" db="EMBL/GenBank/DDBJ databases">
        <title>Genome sequencing of bacteria with rrn-lacking chromosome and rrn-plasmid.</title>
        <authorList>
            <person name="Anda M."/>
            <person name="Iwasaki W."/>
        </authorList>
    </citation>
    <scope>NUCLEOTIDE SEQUENCE [LARGE SCALE GENOMIC DNA]</scope>
    <source>
        <strain evidence="1 2">NBRC 15940</strain>
    </source>
</reference>
<dbReference type="AlphaFoldDB" id="A0AAN4W0T7"/>
<dbReference type="Proteomes" id="UP001310022">
    <property type="component" value="Unassembled WGS sequence"/>
</dbReference>
<protein>
    <submittedName>
        <fullName evidence="1">Uncharacterized protein</fullName>
    </submittedName>
</protein>
<dbReference type="EMBL" id="BQKE01000002">
    <property type="protein sequence ID" value="GJM62538.1"/>
    <property type="molecule type" value="Genomic_DNA"/>
</dbReference>
<sequence>MAVVLLKNWPKSLLKICYCFGLMDLISPLSFLQNKVLKVGNVAL</sequence>
<name>A0AAN4W0T7_9BACT</name>
<evidence type="ECO:0000313" key="1">
    <source>
        <dbReference type="EMBL" id="GJM62538.1"/>
    </source>
</evidence>
<comment type="caution">
    <text evidence="1">The sequence shown here is derived from an EMBL/GenBank/DDBJ whole genome shotgun (WGS) entry which is preliminary data.</text>
</comment>
<proteinExistence type="predicted"/>
<evidence type="ECO:0000313" key="2">
    <source>
        <dbReference type="Proteomes" id="UP001310022"/>
    </source>
</evidence>